<dbReference type="AlphaFoldDB" id="A0A497JEW7"/>
<comment type="caution">
    <text evidence="7">The sequence shown here is derived from an EMBL/GenBank/DDBJ whole genome shotgun (WGS) entry which is preliminary data.</text>
</comment>
<dbReference type="InterPro" id="IPR006132">
    <property type="entry name" value="Asp/Orn_carbamoyltranf_P-bd"/>
</dbReference>
<dbReference type="Proteomes" id="UP000277633">
    <property type="component" value="Unassembled WGS sequence"/>
</dbReference>
<feature type="domain" description="Aspartate/ornithine carbamoyltransferase carbamoyl-P binding" evidence="6">
    <location>
        <begin position="15"/>
        <end position="154"/>
    </location>
</feature>
<dbReference type="InterPro" id="IPR006130">
    <property type="entry name" value="Asp/Orn_carbamoylTrfase"/>
</dbReference>
<keyword evidence="3" id="KW-0665">Pyrimidine biosynthesis</keyword>
<keyword evidence="2 7" id="KW-0808">Transferase</keyword>
<protein>
    <recommendedName>
        <fullName evidence="5">Aspartate carbamoyltransferase</fullName>
        <ecNumber evidence="5">2.1.3.2</ecNumber>
    </recommendedName>
</protein>
<dbReference type="PANTHER" id="PTHR45753">
    <property type="entry name" value="ORNITHINE CARBAMOYLTRANSFERASE, MITOCHONDRIAL"/>
    <property type="match status" value="1"/>
</dbReference>
<dbReference type="GO" id="GO:0005829">
    <property type="term" value="C:cytosol"/>
    <property type="evidence" value="ECO:0007669"/>
    <property type="project" value="TreeGrafter"/>
</dbReference>
<dbReference type="InterPro" id="IPR036901">
    <property type="entry name" value="Asp/Orn_carbamoylTrfase_sf"/>
</dbReference>
<dbReference type="GO" id="GO:0016597">
    <property type="term" value="F:amino acid binding"/>
    <property type="evidence" value="ECO:0007669"/>
    <property type="project" value="InterPro"/>
</dbReference>
<comment type="function">
    <text evidence="4">Catalyzes the condensation of carbamoyl phosphate and aspartate to form carbamoyl aspartate and inorganic phosphate, the committed step in the de novo pyrimidine nucleotide biosynthesis pathway.</text>
</comment>
<dbReference type="GO" id="GO:0004070">
    <property type="term" value="F:aspartate carbamoyltransferase activity"/>
    <property type="evidence" value="ECO:0007669"/>
    <property type="project" value="UniProtKB-UniRule"/>
</dbReference>
<dbReference type="GO" id="GO:0009220">
    <property type="term" value="P:pyrimidine ribonucleotide biosynthetic process"/>
    <property type="evidence" value="ECO:0007669"/>
    <property type="project" value="UniProtKB-UniRule"/>
</dbReference>
<dbReference type="GO" id="GO:0006207">
    <property type="term" value="P:'de novo' pyrimidine nucleobase biosynthetic process"/>
    <property type="evidence" value="ECO:0007669"/>
    <property type="project" value="InterPro"/>
</dbReference>
<evidence type="ECO:0000256" key="1">
    <source>
        <dbReference type="ARBA" id="ARBA00008896"/>
    </source>
</evidence>
<dbReference type="InterPro" id="IPR002082">
    <property type="entry name" value="Asp_carbamoyltransf"/>
</dbReference>
<evidence type="ECO:0000259" key="6">
    <source>
        <dbReference type="Pfam" id="PF02729"/>
    </source>
</evidence>
<evidence type="ECO:0000256" key="2">
    <source>
        <dbReference type="ARBA" id="ARBA00022679"/>
    </source>
</evidence>
<dbReference type="Pfam" id="PF02729">
    <property type="entry name" value="OTCace_N"/>
    <property type="match status" value="1"/>
</dbReference>
<dbReference type="PRINTS" id="PR00101">
    <property type="entry name" value="ATCASE"/>
</dbReference>
<gene>
    <name evidence="7" type="primary">pyrB</name>
    <name evidence="7" type="ORF">DRO07_03250</name>
</gene>
<dbReference type="Gene3D" id="3.40.50.1370">
    <property type="entry name" value="Aspartate/ornithine carbamoyltransferase"/>
    <property type="match status" value="2"/>
</dbReference>
<evidence type="ECO:0000256" key="3">
    <source>
        <dbReference type="ARBA" id="ARBA00022975"/>
    </source>
</evidence>
<dbReference type="SUPFAM" id="SSF53671">
    <property type="entry name" value="Aspartate/ornithine carbamoyltransferase"/>
    <property type="match status" value="1"/>
</dbReference>
<feature type="non-terminal residue" evidence="7">
    <location>
        <position position="207"/>
    </location>
</feature>
<proteinExistence type="inferred from homology"/>
<evidence type="ECO:0000313" key="8">
    <source>
        <dbReference type="Proteomes" id="UP000277633"/>
    </source>
</evidence>
<evidence type="ECO:0000256" key="5">
    <source>
        <dbReference type="NCBIfam" id="TIGR00670"/>
    </source>
</evidence>
<reference evidence="7 8" key="1">
    <citation type="submission" date="2018-06" db="EMBL/GenBank/DDBJ databases">
        <title>Extensive metabolic versatility and redundancy in microbially diverse, dynamic hydrothermal sediments.</title>
        <authorList>
            <person name="Dombrowski N."/>
            <person name="Teske A."/>
            <person name="Baker B.J."/>
        </authorList>
    </citation>
    <scope>NUCLEOTIDE SEQUENCE [LARGE SCALE GENOMIC DNA]</scope>
    <source>
        <strain evidence="7">B9_G13</strain>
    </source>
</reference>
<dbReference type="EMBL" id="QMWO01000133">
    <property type="protein sequence ID" value="RLG68647.1"/>
    <property type="molecule type" value="Genomic_DNA"/>
</dbReference>
<dbReference type="PANTHER" id="PTHR45753:SF6">
    <property type="entry name" value="ASPARTATE CARBAMOYLTRANSFERASE"/>
    <property type="match status" value="1"/>
</dbReference>
<comment type="similarity">
    <text evidence="1">Belongs to the aspartate/ornithine carbamoyltransferase superfamily. ATCase family.</text>
</comment>
<name>A0A497JEW7_9ARCH</name>
<dbReference type="EC" id="2.1.3.2" evidence="5"/>
<evidence type="ECO:0000256" key="4">
    <source>
        <dbReference type="ARBA" id="ARBA00043884"/>
    </source>
</evidence>
<organism evidence="7 8">
    <name type="scientific">Candidatus Iainarchaeum sp</name>
    <dbReference type="NCBI Taxonomy" id="3101447"/>
    <lineage>
        <taxon>Archaea</taxon>
        <taxon>Candidatus Iainarchaeota</taxon>
        <taxon>Candidatus Iainarchaeia</taxon>
        <taxon>Candidatus Iainarchaeales</taxon>
        <taxon>Candidatus Iainarchaeaceae</taxon>
        <taxon>Candidatus Iainarchaeum</taxon>
    </lineage>
</organism>
<dbReference type="PROSITE" id="PS00097">
    <property type="entry name" value="CARBAMOYLTRANSFERASE"/>
    <property type="match status" value="1"/>
</dbReference>
<evidence type="ECO:0000313" key="7">
    <source>
        <dbReference type="EMBL" id="RLG68647.1"/>
    </source>
</evidence>
<dbReference type="FunFam" id="3.40.50.1370:FF:000001">
    <property type="entry name" value="Aspartate carbamoyltransferase"/>
    <property type="match status" value="1"/>
</dbReference>
<sequence length="207" mass="22514">MKGSGRKNPSFSLTDVVSISDFGRADIEAVLEKAAAMERMPREEKLKLLRGRAVASLFFEPSTRTRLSFETAIQNLGANVIGFADANVSSVKKGETLSDTIRVVSGYADIIIMRHYIEGAARLASEVSNKPIINAGDGANQHPTQTLLDLYTIKKAFGRIDGLTIGLLGDLKYGRTVHSLAQALSLFDNIKLAFIAPDELAMPQYIK</sequence>
<dbReference type="GO" id="GO:0006520">
    <property type="term" value="P:amino acid metabolic process"/>
    <property type="evidence" value="ECO:0007669"/>
    <property type="project" value="InterPro"/>
</dbReference>
<accession>A0A497JEW7</accession>
<dbReference type="NCBIfam" id="TIGR00670">
    <property type="entry name" value="asp_carb_tr"/>
    <property type="match status" value="1"/>
</dbReference>
<dbReference type="PRINTS" id="PR00100">
    <property type="entry name" value="AOTCASE"/>
</dbReference>